<gene>
    <name evidence="1" type="ORF">FUA48_09640</name>
</gene>
<dbReference type="AlphaFoldDB" id="A0A5B9FYK9"/>
<reference evidence="1 2" key="1">
    <citation type="submission" date="2019-08" db="EMBL/GenBank/DDBJ databases">
        <title>Flavobacterium alkalisoli sp. nov., isolated from rhizosphere soil of Suaeda salsa.</title>
        <authorList>
            <person name="Sun J.-Q."/>
            <person name="Xu L."/>
        </authorList>
    </citation>
    <scope>NUCLEOTIDE SEQUENCE [LARGE SCALE GENOMIC DNA]</scope>
    <source>
        <strain evidence="1 2">XS-5</strain>
    </source>
</reference>
<dbReference type="PROSITE" id="PS51257">
    <property type="entry name" value="PROKAR_LIPOPROTEIN"/>
    <property type="match status" value="1"/>
</dbReference>
<sequence>MESKILFLSIISLFFISCGSKGQKDKEDKTVTADTILHITKLLRENKITSIDSIENESVLDGWTDEGSFWLLTFKPNKVVYEFTPSCSYWFPSKIINNEIVFCWSLNEDCSYERGLRKTFNNIDNPQIDEPFGRVRMVNDSIIEVEYYFNDWVRKINKQEEESIDTLFPRRFKRIRL</sequence>
<accession>A0A5B9FYK9</accession>
<keyword evidence="2" id="KW-1185">Reference proteome</keyword>
<dbReference type="OrthoDB" id="1363972at2"/>
<dbReference type="EMBL" id="CP042831">
    <property type="protein sequence ID" value="QEE49837.1"/>
    <property type="molecule type" value="Genomic_DNA"/>
</dbReference>
<evidence type="ECO:0000313" key="2">
    <source>
        <dbReference type="Proteomes" id="UP000321222"/>
    </source>
</evidence>
<organism evidence="1 2">
    <name type="scientific">Flavobacterium alkalisoli</name>
    <dbReference type="NCBI Taxonomy" id="2602769"/>
    <lineage>
        <taxon>Bacteria</taxon>
        <taxon>Pseudomonadati</taxon>
        <taxon>Bacteroidota</taxon>
        <taxon>Flavobacteriia</taxon>
        <taxon>Flavobacteriales</taxon>
        <taxon>Flavobacteriaceae</taxon>
        <taxon>Flavobacterium</taxon>
    </lineage>
</organism>
<name>A0A5B9FYK9_9FLAO</name>
<dbReference type="KEGG" id="fak:FUA48_09640"/>
<proteinExistence type="predicted"/>
<dbReference type="Proteomes" id="UP000321222">
    <property type="component" value="Chromosome"/>
</dbReference>
<dbReference type="RefSeq" id="WP_147583338.1">
    <property type="nucleotide sequence ID" value="NZ_CP042831.1"/>
</dbReference>
<evidence type="ECO:0000313" key="1">
    <source>
        <dbReference type="EMBL" id="QEE49837.1"/>
    </source>
</evidence>
<protein>
    <submittedName>
        <fullName evidence="1">Uncharacterized protein</fullName>
    </submittedName>
</protein>